<dbReference type="Pfam" id="PF13569">
    <property type="entry name" value="DUF4132"/>
    <property type="match status" value="1"/>
</dbReference>
<reference evidence="3 4" key="1">
    <citation type="submission" date="2023-08" db="EMBL/GenBank/DDBJ databases">
        <title>Phytohabitans sansha sp. nov., isolated from marine sediment.</title>
        <authorList>
            <person name="Zhao Y."/>
            <person name="Yi K."/>
        </authorList>
    </citation>
    <scope>NUCLEOTIDE SEQUENCE [LARGE SCALE GENOMIC DNA]</scope>
    <source>
        <strain evidence="3 4">ZYX-F-186</strain>
    </source>
</reference>
<accession>A0ABU0ZM14</accession>
<evidence type="ECO:0000259" key="1">
    <source>
        <dbReference type="Pfam" id="PF13569"/>
    </source>
</evidence>
<gene>
    <name evidence="3" type="ORF">RB614_26505</name>
</gene>
<keyword evidence="4" id="KW-1185">Reference proteome</keyword>
<feature type="domain" description="DUF7737" evidence="2">
    <location>
        <begin position="782"/>
        <end position="886"/>
    </location>
</feature>
<feature type="domain" description="DUF4132" evidence="1">
    <location>
        <begin position="462"/>
        <end position="637"/>
    </location>
</feature>
<dbReference type="Proteomes" id="UP001230908">
    <property type="component" value="Unassembled WGS sequence"/>
</dbReference>
<dbReference type="RefSeq" id="WP_308715352.1">
    <property type="nucleotide sequence ID" value="NZ_JAVHUY010000027.1"/>
</dbReference>
<name>A0ABU0ZM14_9ACTN</name>
<sequence length="896" mass="98647">MGSRQDAETIVRGITRRFGSSPSWREWLVTEMCRKRVEVTQAVRDLLVEQPGEYASTPDERATLAWVAERLDEYLPRRYAIRDGLPAAELAERVLAMLASLGPDSSYWQSSACKEIGDLLVAQAPEARVVLSRELVRDLDARHTAGVDTLLGRLVEAGAVDVPAVLGWAGGGETIGVPGVDKLLVAESAAGRAWPLALAAARRQAAAYGWDDLPALRAAEPLWPPVNAGEAWADRLIADVAAMPEPGRDAWRALLAHAAGAQQARPSDRWRRTGAELAARVDFFACTTGWLALVGQPRTARLRGGPFDGSDPNEGFDPHNATVLRGLLWLLAECPPEPALVRLFGATVETALRKVPGIGPRSPKLANAAVYALSRLDDPAAVGELARLSVRVTHKGSQKELDKALNARAAALGVPRQEIDELAIPTYGLEEVGHRAEKLGATVAEVRVTGNEAVLRWRNAAGRPVKAPPAEVRRDHGEALAELKASVKEIDKMLAAQRDRLDRMILSRREWPFDAWRERYLDHPLVGTLARRLIWTVGGTACCWADSALRTVDDAVLEPATGATVALWHPIGQPVETVLAWRDFLERHTVTQPFKQAHREVYVLTDAERATATYSNRFAAHIVRQHQFHALAAVRGWRDVLRMMVDDEYPPPTRQLPEWGLRAEFWVEGAGDEYGRDTTESGAYLRLATDQVRFYPIEAPTHHAHANGGGYQQWLDADQRPTEPVPLRGVPPLVLSEVMRDIDLFIGVASVGNDPTWSDGGPEGRFREYWTGYSFGELSQTARTRRDLLTRLLPRLAIAARCEIAGRFLRVRGDLCTYKIHLGSGNILMEPHDEYLCIVPDRSAPAGTDQLFLPFEGDRTLALVLSKAFLLADDRRITDPTIRGQLHRAAASGRST</sequence>
<dbReference type="Pfam" id="PF24879">
    <property type="entry name" value="DUF7737"/>
    <property type="match status" value="1"/>
</dbReference>
<dbReference type="InterPro" id="IPR025406">
    <property type="entry name" value="DUF4132"/>
</dbReference>
<proteinExistence type="predicted"/>
<organism evidence="3 4">
    <name type="scientific">Phytohabitans maris</name>
    <dbReference type="NCBI Taxonomy" id="3071409"/>
    <lineage>
        <taxon>Bacteria</taxon>
        <taxon>Bacillati</taxon>
        <taxon>Actinomycetota</taxon>
        <taxon>Actinomycetes</taxon>
        <taxon>Micromonosporales</taxon>
        <taxon>Micromonosporaceae</taxon>
    </lineage>
</organism>
<evidence type="ECO:0000313" key="3">
    <source>
        <dbReference type="EMBL" id="MDQ7908084.1"/>
    </source>
</evidence>
<evidence type="ECO:0000313" key="4">
    <source>
        <dbReference type="Proteomes" id="UP001230908"/>
    </source>
</evidence>
<evidence type="ECO:0000259" key="2">
    <source>
        <dbReference type="Pfam" id="PF24879"/>
    </source>
</evidence>
<comment type="caution">
    <text evidence="3">The sequence shown here is derived from an EMBL/GenBank/DDBJ whole genome shotgun (WGS) entry which is preliminary data.</text>
</comment>
<dbReference type="EMBL" id="JAVHUY010000027">
    <property type="protein sequence ID" value="MDQ7908084.1"/>
    <property type="molecule type" value="Genomic_DNA"/>
</dbReference>
<protein>
    <submittedName>
        <fullName evidence="3">DUF4132 domain-containing protein</fullName>
    </submittedName>
</protein>
<dbReference type="InterPro" id="IPR056639">
    <property type="entry name" value="DUF7737"/>
</dbReference>